<evidence type="ECO:0000313" key="2">
    <source>
        <dbReference type="Proteomes" id="UP000574369"/>
    </source>
</evidence>
<evidence type="ECO:0008006" key="3">
    <source>
        <dbReference type="Google" id="ProtNLM"/>
    </source>
</evidence>
<evidence type="ECO:0000313" key="1">
    <source>
        <dbReference type="EMBL" id="MBB3196873.1"/>
    </source>
</evidence>
<reference evidence="1 2" key="1">
    <citation type="submission" date="2020-08" db="EMBL/GenBank/DDBJ databases">
        <title>Genomic Encyclopedia of Type Strains, Phase III (KMG-III): the genomes of soil and plant-associated and newly described type strains.</title>
        <authorList>
            <person name="Whitman W."/>
        </authorList>
    </citation>
    <scope>NUCLEOTIDE SEQUENCE [LARGE SCALE GENOMIC DNA]</scope>
    <source>
        <strain evidence="1 2">CECT 7247</strain>
    </source>
</reference>
<protein>
    <recommendedName>
        <fullName evidence="3">Integrase catalytic domain-containing protein</fullName>
    </recommendedName>
</protein>
<proteinExistence type="predicted"/>
<dbReference type="EMBL" id="JACHXO010000009">
    <property type="protein sequence ID" value="MBB3196873.1"/>
    <property type="molecule type" value="Genomic_DNA"/>
</dbReference>
<comment type="caution">
    <text evidence="1">The sequence shown here is derived from an EMBL/GenBank/DDBJ whole genome shotgun (WGS) entry which is preliminary data.</text>
</comment>
<gene>
    <name evidence="1" type="ORF">FHS28_004298</name>
</gene>
<accession>A0ABR6H086</accession>
<dbReference type="SUPFAM" id="SSF53098">
    <property type="entry name" value="Ribonuclease H-like"/>
    <property type="match status" value="1"/>
</dbReference>
<name>A0ABR6H086_9BURK</name>
<keyword evidence="2" id="KW-1185">Reference proteome</keyword>
<dbReference type="InterPro" id="IPR012337">
    <property type="entry name" value="RNaseH-like_sf"/>
</dbReference>
<organism evidence="1 2">
    <name type="scientific">Roseateles terrae</name>
    <dbReference type="NCBI Taxonomy" id="431060"/>
    <lineage>
        <taxon>Bacteria</taxon>
        <taxon>Pseudomonadati</taxon>
        <taxon>Pseudomonadota</taxon>
        <taxon>Betaproteobacteria</taxon>
        <taxon>Burkholderiales</taxon>
        <taxon>Sphaerotilaceae</taxon>
        <taxon>Roseateles</taxon>
    </lineage>
</organism>
<sequence length="48" mass="5485">MRLPGAVRPNSVWSYDFVHDQFVDGRVLKMLCVLDEHTREGLAIVRAS</sequence>
<dbReference type="Proteomes" id="UP000574369">
    <property type="component" value="Unassembled WGS sequence"/>
</dbReference>